<dbReference type="PANTHER" id="PTHR22957">
    <property type="entry name" value="TBC1 DOMAIN FAMILY MEMBER GTPASE-ACTIVATING PROTEIN"/>
    <property type="match status" value="1"/>
</dbReference>
<dbReference type="SUPFAM" id="SSF47923">
    <property type="entry name" value="Ypt/Rab-GAP domain of gyp1p"/>
    <property type="match status" value="2"/>
</dbReference>
<dbReference type="EMBL" id="JBICCN010000083">
    <property type="protein sequence ID" value="KAL3095426.1"/>
    <property type="molecule type" value="Genomic_DNA"/>
</dbReference>
<accession>A0ABD2JXS2</accession>
<dbReference type="PROSITE" id="PS50086">
    <property type="entry name" value="TBC_RABGAP"/>
    <property type="match status" value="1"/>
</dbReference>
<sequence length="756" mass="86938">MVLCWLMSDLVDDPREPCHRNPSVFVFLDELAEQQQQKSCLVKCISTRFLLVSNSPTLRGMPKKRPSLALLRRGASVVPSPEIHSASSSLESAFSFHQQNVRTAFLFGKNNVLAFSGDREAPGYLSLHHDQNRVLILKWVPNSLLLSKPGGSTTNAVKSPSHSSHCVPVSIKFETVSHLHLHKSEGTLSSSIVLIDSDGVQQFCFSFSLEQHCFSFLKTLEGALSPLFKIDPPLNSIKIECGATEPFAVDSTTKPSTLFKSTDCSHEKVPLVQKPGSELVFRIISFASPSFDQKMPLENRSFSRSSTQESAKCEGQKPKISLRESLSNATKAMQSQILARAFLGWLTYSQHLRKIRLNLASIVTIERFIPNSDGMEVPVNEAFWRICRSEKTIVLFKQFLTRVYFCGIEPTLRSKVWPYLLRLIEWHEDFGRRELDAIDETYRNDLKEWTEMDAKLITEERNGVEEEEEALSDSLSTHQSEEDISRHFPPIGAIGSINSEVFEESGVYLEEKRTTDISKKEKAFSKEFANNLLRIKKDVDRCDRTTNFYSCHENLDILHRIICTYIFRRLKLDLEDGYVQGMCDLVAPLLVVFRHEALTLACFERLMLRLRRNFPQSAQNNGGMEENLNYFRSLVEVMDPELYCQLMRNIDYSFVVFYRWILLDFKRELVYKEVFQLWEVIWAAEMSCSRHFELFFGLALLSQYRDVLIENEMDFTDVIKFFNEMAEKHNADDLLNIARQKLQTFQEVMLNLNGTN</sequence>
<dbReference type="PANTHER" id="PTHR22957:SF502">
    <property type="entry name" value="SMALL G PROTEIN SIGNALING MODULATOR 2-RELATED"/>
    <property type="match status" value="1"/>
</dbReference>
<dbReference type="Proteomes" id="UP001620645">
    <property type="component" value="Unassembled WGS sequence"/>
</dbReference>
<dbReference type="Pfam" id="PF12068">
    <property type="entry name" value="PH_RBD"/>
    <property type="match status" value="1"/>
</dbReference>
<evidence type="ECO:0000313" key="5">
    <source>
        <dbReference type="Proteomes" id="UP001620645"/>
    </source>
</evidence>
<dbReference type="InterPro" id="IPR000195">
    <property type="entry name" value="Rab-GAP-TBC_dom"/>
</dbReference>
<evidence type="ECO:0000259" key="3">
    <source>
        <dbReference type="PROSITE" id="PS50086"/>
    </source>
</evidence>
<evidence type="ECO:0000313" key="4">
    <source>
        <dbReference type="EMBL" id="KAL3095426.1"/>
    </source>
</evidence>
<feature type="domain" description="Rab-GAP TBC" evidence="3">
    <location>
        <begin position="407"/>
        <end position="685"/>
    </location>
</feature>
<dbReference type="GO" id="GO:0005737">
    <property type="term" value="C:cytoplasm"/>
    <property type="evidence" value="ECO:0007669"/>
    <property type="project" value="UniProtKB-ARBA"/>
</dbReference>
<dbReference type="Pfam" id="PF00566">
    <property type="entry name" value="RabGAP-TBC"/>
    <property type="match status" value="1"/>
</dbReference>
<dbReference type="AlphaFoldDB" id="A0ABD2JXS2"/>
<dbReference type="Gene3D" id="1.10.8.270">
    <property type="entry name" value="putative rabgap domain of human tbc1 domain family member 14 like domains"/>
    <property type="match status" value="1"/>
</dbReference>
<feature type="region of interest" description="Disordered" evidence="2">
    <location>
        <begin position="460"/>
        <end position="481"/>
    </location>
</feature>
<dbReference type="Gene3D" id="1.10.472.80">
    <property type="entry name" value="Ypt/Rab-GAP domain of gyp1p, domain 3"/>
    <property type="match status" value="1"/>
</dbReference>
<keyword evidence="5" id="KW-1185">Reference proteome</keyword>
<proteinExistence type="predicted"/>
<gene>
    <name evidence="4" type="ORF">niasHS_007525</name>
</gene>
<dbReference type="SMART" id="SM00164">
    <property type="entry name" value="TBC"/>
    <property type="match status" value="1"/>
</dbReference>
<keyword evidence="1" id="KW-0343">GTPase activation</keyword>
<evidence type="ECO:0000256" key="1">
    <source>
        <dbReference type="ARBA" id="ARBA00022468"/>
    </source>
</evidence>
<dbReference type="GO" id="GO:0005096">
    <property type="term" value="F:GTPase activator activity"/>
    <property type="evidence" value="ECO:0007669"/>
    <property type="project" value="UniProtKB-KW"/>
</dbReference>
<protein>
    <recommendedName>
        <fullName evidence="3">Rab-GAP TBC domain-containing protein</fullName>
    </recommendedName>
</protein>
<dbReference type="Gene3D" id="2.30.29.230">
    <property type="match status" value="1"/>
</dbReference>
<comment type="caution">
    <text evidence="4">The sequence shown here is derived from an EMBL/GenBank/DDBJ whole genome shotgun (WGS) entry which is preliminary data.</text>
</comment>
<reference evidence="4 5" key="1">
    <citation type="submission" date="2024-10" db="EMBL/GenBank/DDBJ databases">
        <authorList>
            <person name="Kim D."/>
        </authorList>
    </citation>
    <scope>NUCLEOTIDE SEQUENCE [LARGE SCALE GENOMIC DNA]</scope>
    <source>
        <strain evidence="4">Taebaek</strain>
    </source>
</reference>
<organism evidence="4 5">
    <name type="scientific">Heterodera schachtii</name>
    <name type="common">Sugarbeet cyst nematode worm</name>
    <name type="synonym">Tylenchus schachtii</name>
    <dbReference type="NCBI Taxonomy" id="97005"/>
    <lineage>
        <taxon>Eukaryota</taxon>
        <taxon>Metazoa</taxon>
        <taxon>Ecdysozoa</taxon>
        <taxon>Nematoda</taxon>
        <taxon>Chromadorea</taxon>
        <taxon>Rhabditida</taxon>
        <taxon>Tylenchina</taxon>
        <taxon>Tylenchomorpha</taxon>
        <taxon>Tylenchoidea</taxon>
        <taxon>Heteroderidae</taxon>
        <taxon>Heteroderinae</taxon>
        <taxon>Heterodera</taxon>
    </lineage>
</organism>
<dbReference type="InterPro" id="IPR021935">
    <property type="entry name" value="SGSM1/2_RBD"/>
</dbReference>
<dbReference type="InterPro" id="IPR035969">
    <property type="entry name" value="Rab-GAP_TBC_sf"/>
</dbReference>
<evidence type="ECO:0000256" key="2">
    <source>
        <dbReference type="SAM" id="MobiDB-lite"/>
    </source>
</evidence>
<name>A0ABD2JXS2_HETSC</name>